<organism evidence="1 2">
    <name type="scientific">Eumeta variegata</name>
    <name type="common">Bagworm moth</name>
    <name type="synonym">Eumeta japonica</name>
    <dbReference type="NCBI Taxonomy" id="151549"/>
    <lineage>
        <taxon>Eukaryota</taxon>
        <taxon>Metazoa</taxon>
        <taxon>Ecdysozoa</taxon>
        <taxon>Arthropoda</taxon>
        <taxon>Hexapoda</taxon>
        <taxon>Insecta</taxon>
        <taxon>Pterygota</taxon>
        <taxon>Neoptera</taxon>
        <taxon>Endopterygota</taxon>
        <taxon>Lepidoptera</taxon>
        <taxon>Glossata</taxon>
        <taxon>Ditrysia</taxon>
        <taxon>Tineoidea</taxon>
        <taxon>Psychidae</taxon>
        <taxon>Oiketicinae</taxon>
        <taxon>Eumeta</taxon>
    </lineage>
</organism>
<reference evidence="1 2" key="1">
    <citation type="journal article" date="2019" name="Commun. Biol.">
        <title>The bagworm genome reveals a unique fibroin gene that provides high tensile strength.</title>
        <authorList>
            <person name="Kono N."/>
            <person name="Nakamura H."/>
            <person name="Ohtoshi R."/>
            <person name="Tomita M."/>
            <person name="Numata K."/>
            <person name="Arakawa K."/>
        </authorList>
    </citation>
    <scope>NUCLEOTIDE SEQUENCE [LARGE SCALE GENOMIC DNA]</scope>
</reference>
<keyword evidence="2" id="KW-1185">Reference proteome</keyword>
<evidence type="ECO:0000313" key="2">
    <source>
        <dbReference type="Proteomes" id="UP000299102"/>
    </source>
</evidence>
<dbReference type="EMBL" id="BGZK01001108">
    <property type="protein sequence ID" value="GBP71438.1"/>
    <property type="molecule type" value="Genomic_DNA"/>
</dbReference>
<accession>A0A4C1Y698</accession>
<gene>
    <name evidence="1" type="ORF">EVAR_88596_1</name>
</gene>
<evidence type="ECO:0000313" key="1">
    <source>
        <dbReference type="EMBL" id="GBP71438.1"/>
    </source>
</evidence>
<dbReference type="AlphaFoldDB" id="A0A4C1Y698"/>
<comment type="caution">
    <text evidence="1">The sequence shown here is derived from an EMBL/GenBank/DDBJ whole genome shotgun (WGS) entry which is preliminary data.</text>
</comment>
<sequence>MSKISGNMKPLPPKFKSMNKERSTIIKQHSRPSVFLEAIDRPTLHPIAGHADPLLIHERATSVVDFIVPFSRHCEGSRSVRLPARPPRKHSRRTWGKLFVQPNTDFSDHVGVL</sequence>
<dbReference type="Proteomes" id="UP000299102">
    <property type="component" value="Unassembled WGS sequence"/>
</dbReference>
<name>A0A4C1Y698_EUMVA</name>
<proteinExistence type="predicted"/>
<protein>
    <submittedName>
        <fullName evidence="1">Uncharacterized protein</fullName>
    </submittedName>
</protein>